<accession>A0A5B7JC73</accession>
<sequence length="119" mass="13122">MYSKPPHLANLSLAKFLFGGRVATNHRVHAWRFEFKIGSPLGLHGEPCSSPVTSDLSLNLSERSVRVPFSHFVCTTLCSASVGTNSGDLSPKWPLPAQQVVPVGVRTMVVASHEFRWFF</sequence>
<reference evidence="1 2" key="1">
    <citation type="submission" date="2019-05" db="EMBL/GenBank/DDBJ databases">
        <title>Another draft genome of Portunus trituberculatus and its Hox gene families provides insights of decapod evolution.</title>
        <authorList>
            <person name="Jeong J.-H."/>
            <person name="Song I."/>
            <person name="Kim S."/>
            <person name="Choi T."/>
            <person name="Kim D."/>
            <person name="Ryu S."/>
            <person name="Kim W."/>
        </authorList>
    </citation>
    <scope>NUCLEOTIDE SEQUENCE [LARGE SCALE GENOMIC DNA]</scope>
    <source>
        <tissue evidence="1">Muscle</tissue>
    </source>
</reference>
<protein>
    <submittedName>
        <fullName evidence="1">Uncharacterized protein</fullName>
    </submittedName>
</protein>
<gene>
    <name evidence="1" type="ORF">E2C01_085540</name>
</gene>
<comment type="caution">
    <text evidence="1">The sequence shown here is derived from an EMBL/GenBank/DDBJ whole genome shotgun (WGS) entry which is preliminary data.</text>
</comment>
<evidence type="ECO:0000313" key="2">
    <source>
        <dbReference type="Proteomes" id="UP000324222"/>
    </source>
</evidence>
<organism evidence="1 2">
    <name type="scientific">Portunus trituberculatus</name>
    <name type="common">Swimming crab</name>
    <name type="synonym">Neptunus trituberculatus</name>
    <dbReference type="NCBI Taxonomy" id="210409"/>
    <lineage>
        <taxon>Eukaryota</taxon>
        <taxon>Metazoa</taxon>
        <taxon>Ecdysozoa</taxon>
        <taxon>Arthropoda</taxon>
        <taxon>Crustacea</taxon>
        <taxon>Multicrustacea</taxon>
        <taxon>Malacostraca</taxon>
        <taxon>Eumalacostraca</taxon>
        <taxon>Eucarida</taxon>
        <taxon>Decapoda</taxon>
        <taxon>Pleocyemata</taxon>
        <taxon>Brachyura</taxon>
        <taxon>Eubrachyura</taxon>
        <taxon>Portunoidea</taxon>
        <taxon>Portunidae</taxon>
        <taxon>Portuninae</taxon>
        <taxon>Portunus</taxon>
    </lineage>
</organism>
<dbReference type="EMBL" id="VSRR010084772">
    <property type="protein sequence ID" value="MPC90548.1"/>
    <property type="molecule type" value="Genomic_DNA"/>
</dbReference>
<evidence type="ECO:0000313" key="1">
    <source>
        <dbReference type="EMBL" id="MPC90548.1"/>
    </source>
</evidence>
<dbReference type="AlphaFoldDB" id="A0A5B7JC73"/>
<keyword evidence="2" id="KW-1185">Reference proteome</keyword>
<name>A0A5B7JC73_PORTR</name>
<proteinExistence type="predicted"/>
<dbReference type="Proteomes" id="UP000324222">
    <property type="component" value="Unassembled WGS sequence"/>
</dbReference>